<accession>A0AC61QWA6</accession>
<sequence>MRIGLVDVDGHNFPNIPLMKLSAWHKGQGDSVEWYEPLLSGHMDRVYMSKVFSFSPDYERCIDADEVIKGGSGYCIHLEDGEEVYDTEEDSLLPPGIETIYPDYKIYYGKIPEVKNTAYGFMTRGCPRGCKFCHVGCKEGRKSYKAADLDTFWRGQKNIVLLDPNITACKDWKELFQQLIDSSAWVDFSQGVDIRLMTEEKAGMIKRIRTKNIHFAWDSYGDREEIIPKLRMFRKLTGWSYQQLTVYVLTNFNTTHEQDLDRIYTLRDLGFNPYVMIYNKDDFVVRDKRGKPMRRKPAGELLKKYTEEEIKHFDKCWDLQGWVNNRIIFRSCNSFRDYRRR</sequence>
<evidence type="ECO:0000313" key="1">
    <source>
        <dbReference type="EMBL" id="TGX96859.1"/>
    </source>
</evidence>
<reference evidence="1" key="1">
    <citation type="submission" date="2019-04" db="EMBL/GenBank/DDBJ databases">
        <title>Microbes associate with the intestines of laboratory mice.</title>
        <authorList>
            <person name="Navarre W."/>
            <person name="Wong E."/>
            <person name="Huang K."/>
            <person name="Tropini C."/>
            <person name="Ng K."/>
            <person name="Yu B."/>
        </authorList>
    </citation>
    <scope>NUCLEOTIDE SEQUENCE</scope>
    <source>
        <strain evidence="1">NM72_1-8</strain>
    </source>
</reference>
<dbReference type="EMBL" id="SRZB01000045">
    <property type="protein sequence ID" value="TGX96859.1"/>
    <property type="molecule type" value="Genomic_DNA"/>
</dbReference>
<proteinExistence type="predicted"/>
<evidence type="ECO:0000313" key="2">
    <source>
        <dbReference type="Proteomes" id="UP000307720"/>
    </source>
</evidence>
<keyword evidence="2" id="KW-1185">Reference proteome</keyword>
<protein>
    <submittedName>
        <fullName evidence="1">Radical SAM protein</fullName>
    </submittedName>
</protein>
<dbReference type="Proteomes" id="UP000307720">
    <property type="component" value="Unassembled WGS sequence"/>
</dbReference>
<gene>
    <name evidence="1" type="ORF">E5357_14810</name>
</gene>
<organism evidence="1 2">
    <name type="scientific">Hominisplanchenecus murintestinalis</name>
    <dbReference type="NCBI Taxonomy" id="2941517"/>
    <lineage>
        <taxon>Bacteria</taxon>
        <taxon>Bacillati</taxon>
        <taxon>Bacillota</taxon>
        <taxon>Clostridia</taxon>
        <taxon>Lachnospirales</taxon>
        <taxon>Lachnospiraceae</taxon>
        <taxon>Hominisplanchenecus</taxon>
    </lineage>
</organism>
<comment type="caution">
    <text evidence="1">The sequence shown here is derived from an EMBL/GenBank/DDBJ whole genome shotgun (WGS) entry which is preliminary data.</text>
</comment>
<name>A0AC61QWA6_9FIRM</name>